<evidence type="ECO:0000313" key="4">
    <source>
        <dbReference type="EMBL" id="RVX22701.1"/>
    </source>
</evidence>
<dbReference type="SUPFAM" id="SSF52266">
    <property type="entry name" value="SGNH hydrolase"/>
    <property type="match status" value="1"/>
</dbReference>
<dbReference type="FunFam" id="3.40.50.1110:FF:000003">
    <property type="entry name" value="GDSL esterase/lipase APG"/>
    <property type="match status" value="1"/>
</dbReference>
<dbReference type="AlphaFoldDB" id="A0A438FAC1"/>
<keyword evidence="2" id="KW-0732">Signal</keyword>
<comment type="similarity">
    <text evidence="1">Belongs to the 'GDSL' lipolytic enzyme family.</text>
</comment>
<reference evidence="3 5" key="1">
    <citation type="journal article" date="2018" name="PLoS Genet.">
        <title>Population sequencing reveals clonal diversity and ancestral inbreeding in the grapevine cultivar Chardonnay.</title>
        <authorList>
            <person name="Roach M.J."/>
            <person name="Johnson D.L."/>
            <person name="Bohlmann J."/>
            <person name="van Vuuren H.J."/>
            <person name="Jones S.J."/>
            <person name="Pretorius I.S."/>
            <person name="Schmidt S.A."/>
            <person name="Borneman A.R."/>
        </authorList>
    </citation>
    <scope>NUCLEOTIDE SEQUENCE [LARGE SCALE GENOMIC DNA]</scope>
    <source>
        <strain evidence="5">cv. Chardonnay</strain>
        <strain evidence="3">I10V1</strain>
        <tissue evidence="3">Leaf</tissue>
    </source>
</reference>
<comment type="caution">
    <text evidence="3">The sequence shown here is derived from an EMBL/GenBank/DDBJ whole genome shotgun (WGS) entry which is preliminary data.</text>
</comment>
<dbReference type="PANTHER" id="PTHR45642">
    <property type="entry name" value="GDSL ESTERASE/LIPASE EXL3"/>
    <property type="match status" value="1"/>
</dbReference>
<organism evidence="3 5">
    <name type="scientific">Vitis vinifera</name>
    <name type="common">Grape</name>
    <dbReference type="NCBI Taxonomy" id="29760"/>
    <lineage>
        <taxon>Eukaryota</taxon>
        <taxon>Viridiplantae</taxon>
        <taxon>Streptophyta</taxon>
        <taxon>Embryophyta</taxon>
        <taxon>Tracheophyta</taxon>
        <taxon>Spermatophyta</taxon>
        <taxon>Magnoliopsida</taxon>
        <taxon>eudicotyledons</taxon>
        <taxon>Gunneridae</taxon>
        <taxon>Pentapetalae</taxon>
        <taxon>rosids</taxon>
        <taxon>Vitales</taxon>
        <taxon>Vitaceae</taxon>
        <taxon>Viteae</taxon>
        <taxon>Vitis</taxon>
    </lineage>
</organism>
<evidence type="ECO:0000256" key="2">
    <source>
        <dbReference type="SAM" id="SignalP"/>
    </source>
</evidence>
<evidence type="ECO:0000313" key="5">
    <source>
        <dbReference type="Proteomes" id="UP000288805"/>
    </source>
</evidence>
<dbReference type="CDD" id="cd01837">
    <property type="entry name" value="SGNH_plant_lipase_like"/>
    <property type="match status" value="1"/>
</dbReference>
<feature type="signal peptide" evidence="2">
    <location>
        <begin position="1"/>
        <end position="24"/>
    </location>
</feature>
<dbReference type="Gene3D" id="3.40.50.1110">
    <property type="entry name" value="SGNH hydrolase"/>
    <property type="match status" value="1"/>
</dbReference>
<gene>
    <name evidence="3" type="primary">VvCHDh000117_0</name>
    <name evidence="4" type="synonym">VvCHDp000052_1</name>
    <name evidence="4" type="ORF">CK203_008295</name>
    <name evidence="3" type="ORF">CK203_078545</name>
</gene>
<protein>
    <submittedName>
        <fullName evidence="3">GDSL esterase/lipase</fullName>
    </submittedName>
</protein>
<evidence type="ECO:0000313" key="3">
    <source>
        <dbReference type="EMBL" id="RVW56899.1"/>
    </source>
</evidence>
<dbReference type="GO" id="GO:0016788">
    <property type="term" value="F:hydrolase activity, acting on ester bonds"/>
    <property type="evidence" value="ECO:0007669"/>
    <property type="project" value="InterPro"/>
</dbReference>
<proteinExistence type="inferred from homology"/>
<sequence>MAISANTLFLLSLACSTTIHICNAQINLTFTAVLIFGDSTMDTGNNNYVNTPFKGNHIPYGQDFPGKVPTGRFSDGKLVPDMVASLLKIKETVPPFLDPKITDNELKTGVTFASAASGYDDLTSVLSQAIPVSKQPEMFKKYIERLKGVVGELEAMRIVNGALVVVSSGTNDFCFNFYDVPSRRIEFSSNGYQVFLLKKVEDLLKKLYNLGGRTMVVAGLPPMGCLPIQMSTRFELPGIFRVCLEDQNSDAQSYNSKLEKLLPQIQNSLPGSKILYVDIYTPLDDMINNPEKYGFVETKRGCCGTGLVEAGPLCNSLTPVCENASQYVFWDSIHPTEAAYRVLVEYLEKDLSTKIHNSVGEKN</sequence>
<accession>A0A438FAC1</accession>
<dbReference type="InterPro" id="IPR050592">
    <property type="entry name" value="GDSL_lipolytic_enzyme"/>
</dbReference>
<feature type="chain" id="PRO_5036351732" evidence="2">
    <location>
        <begin position="25"/>
        <end position="363"/>
    </location>
</feature>
<dbReference type="EMBL" id="QGNW01000002">
    <property type="protein sequence ID" value="RVX22701.1"/>
    <property type="molecule type" value="Genomic_DNA"/>
</dbReference>
<dbReference type="EMBL" id="QGNW01001070">
    <property type="protein sequence ID" value="RVW56899.1"/>
    <property type="molecule type" value="Genomic_DNA"/>
</dbReference>
<dbReference type="Proteomes" id="UP000288805">
    <property type="component" value="Unassembled WGS sequence"/>
</dbReference>
<dbReference type="PANTHER" id="PTHR45642:SF30">
    <property type="entry name" value="SGNH HYDROLASE-TYPE ESTERASE DOMAIN-CONTAINING PROTEIN"/>
    <property type="match status" value="1"/>
</dbReference>
<dbReference type="InterPro" id="IPR001087">
    <property type="entry name" value="GDSL"/>
</dbReference>
<name>A0A438FAC1_VITVI</name>
<evidence type="ECO:0000256" key="1">
    <source>
        <dbReference type="ARBA" id="ARBA00008668"/>
    </source>
</evidence>
<dbReference type="Pfam" id="PF00657">
    <property type="entry name" value="Lipase_GDSL"/>
    <property type="match status" value="1"/>
</dbReference>
<dbReference type="InterPro" id="IPR036514">
    <property type="entry name" value="SGNH_hydro_sf"/>
</dbReference>
<dbReference type="InterPro" id="IPR035669">
    <property type="entry name" value="SGNH_plant_lipase-like"/>
</dbReference>